<dbReference type="EMBL" id="KV429177">
    <property type="protein sequence ID" value="KZT63502.1"/>
    <property type="molecule type" value="Genomic_DNA"/>
</dbReference>
<proteinExistence type="predicted"/>
<feature type="domain" description="Fungal-type protein kinase" evidence="1">
    <location>
        <begin position="4"/>
        <end position="193"/>
    </location>
</feature>
<dbReference type="OrthoDB" id="5584477at2759"/>
<protein>
    <recommendedName>
        <fullName evidence="1">Fungal-type protein kinase domain-containing protein</fullName>
    </recommendedName>
</protein>
<name>A0A165KS40_9APHY</name>
<dbReference type="STRING" id="1314783.A0A165KS40"/>
<dbReference type="AlphaFoldDB" id="A0A165KS40"/>
<dbReference type="InterPro" id="IPR040976">
    <property type="entry name" value="Pkinase_fungal"/>
</dbReference>
<evidence type="ECO:0000313" key="2">
    <source>
        <dbReference type="EMBL" id="KZT63502.1"/>
    </source>
</evidence>
<sequence length="299" mass="33229">MSSNVRSYVVGWLIEDTKLRLVYGDRMGAAFSERVEFLGRGAHDFLLIVRAMGGASVHDLGILPSMHFPRHEEDGLVYESFVESKGYDGATLHLDIPIDQAPGSSGETHEQAAETLVFAVRSSGKVKTEFGGIGRGTTVFASSPQNERAKRVCEEDDLVAKVAWPHKVRAAEDATIRRIRHRLELAGMGRYLPHIVDLKCSSTRTIEEMHLPRLEMGLVLEEAEVRVCRTLILKRYERLEAIGSRERFHTVFVDVVRGACIPPLDASDDLLTCLQLTIGYTRPRRYCTAISASTTSCGI</sequence>
<dbReference type="Proteomes" id="UP000076727">
    <property type="component" value="Unassembled WGS sequence"/>
</dbReference>
<organism evidence="2 3">
    <name type="scientific">Daedalea quercina L-15889</name>
    <dbReference type="NCBI Taxonomy" id="1314783"/>
    <lineage>
        <taxon>Eukaryota</taxon>
        <taxon>Fungi</taxon>
        <taxon>Dikarya</taxon>
        <taxon>Basidiomycota</taxon>
        <taxon>Agaricomycotina</taxon>
        <taxon>Agaricomycetes</taxon>
        <taxon>Polyporales</taxon>
        <taxon>Fomitopsis</taxon>
    </lineage>
</organism>
<reference evidence="2 3" key="1">
    <citation type="journal article" date="2016" name="Mol. Biol. Evol.">
        <title>Comparative Genomics of Early-Diverging Mushroom-Forming Fungi Provides Insights into the Origins of Lignocellulose Decay Capabilities.</title>
        <authorList>
            <person name="Nagy L.G."/>
            <person name="Riley R."/>
            <person name="Tritt A."/>
            <person name="Adam C."/>
            <person name="Daum C."/>
            <person name="Floudas D."/>
            <person name="Sun H."/>
            <person name="Yadav J.S."/>
            <person name="Pangilinan J."/>
            <person name="Larsson K.H."/>
            <person name="Matsuura K."/>
            <person name="Barry K."/>
            <person name="Labutti K."/>
            <person name="Kuo R."/>
            <person name="Ohm R.A."/>
            <person name="Bhattacharya S.S."/>
            <person name="Shirouzu T."/>
            <person name="Yoshinaga Y."/>
            <person name="Martin F.M."/>
            <person name="Grigoriev I.V."/>
            <person name="Hibbett D.S."/>
        </authorList>
    </citation>
    <scope>NUCLEOTIDE SEQUENCE [LARGE SCALE GENOMIC DNA]</scope>
    <source>
        <strain evidence="2 3">L-15889</strain>
    </source>
</reference>
<evidence type="ECO:0000259" key="1">
    <source>
        <dbReference type="Pfam" id="PF17667"/>
    </source>
</evidence>
<accession>A0A165KS40</accession>
<keyword evidence="3" id="KW-1185">Reference proteome</keyword>
<gene>
    <name evidence="2" type="ORF">DAEQUDRAFT_119003</name>
</gene>
<dbReference type="Pfam" id="PF17667">
    <property type="entry name" value="Pkinase_fungal"/>
    <property type="match status" value="1"/>
</dbReference>
<evidence type="ECO:0000313" key="3">
    <source>
        <dbReference type="Proteomes" id="UP000076727"/>
    </source>
</evidence>